<evidence type="ECO:0000313" key="2">
    <source>
        <dbReference type="Proteomes" id="UP000502260"/>
    </source>
</evidence>
<dbReference type="AlphaFoldDB" id="A0A6F8VC13"/>
<keyword evidence="2" id="KW-1185">Reference proteome</keyword>
<dbReference type="Proteomes" id="UP000502260">
    <property type="component" value="Chromosome"/>
</dbReference>
<dbReference type="RefSeq" id="WP_173064406.1">
    <property type="nucleotide sequence ID" value="NZ_AP022853.1"/>
</dbReference>
<protein>
    <recommendedName>
        <fullName evidence="3">AsmA domain-containing protein</fullName>
    </recommendedName>
</protein>
<accession>A0A6F8VC13</accession>
<name>A0A6F8VC13_9PROT</name>
<organism evidence="1 2">
    <name type="scientific">Sulfurimicrobium lacus</name>
    <dbReference type="NCBI Taxonomy" id="2715678"/>
    <lineage>
        <taxon>Bacteria</taxon>
        <taxon>Pseudomonadati</taxon>
        <taxon>Pseudomonadota</taxon>
        <taxon>Betaproteobacteria</taxon>
        <taxon>Nitrosomonadales</taxon>
        <taxon>Sulfuricellaceae</taxon>
        <taxon>Sulfurimicrobium</taxon>
    </lineage>
</organism>
<evidence type="ECO:0008006" key="3">
    <source>
        <dbReference type="Google" id="ProtNLM"/>
    </source>
</evidence>
<sequence length="92" mass="10190">MKWPKYKLIALALLLAIAAVLPFFITLDDYIPRIEQEASARLKQPVSIKNIRFSVLPLPHVTIAGICVGTTDDISFGTARVTPEDDAEKPKK</sequence>
<proteinExistence type="predicted"/>
<gene>
    <name evidence="1" type="ORF">SKTS_20900</name>
</gene>
<dbReference type="KEGG" id="slac:SKTS_20900"/>
<reference evidence="2" key="1">
    <citation type="submission" date="2020-03" db="EMBL/GenBank/DDBJ databases">
        <title>Complete genome sequence of sulfur-oxidizing bacterium skT11.</title>
        <authorList>
            <person name="Kanda M."/>
            <person name="Kojima H."/>
            <person name="Fukui M."/>
        </authorList>
    </citation>
    <scope>NUCLEOTIDE SEQUENCE [LARGE SCALE GENOMIC DNA]</scope>
    <source>
        <strain evidence="2">skT11</strain>
    </source>
</reference>
<dbReference type="EMBL" id="AP022853">
    <property type="protein sequence ID" value="BCB27204.1"/>
    <property type="molecule type" value="Genomic_DNA"/>
</dbReference>
<evidence type="ECO:0000313" key="1">
    <source>
        <dbReference type="EMBL" id="BCB27204.1"/>
    </source>
</evidence>